<feature type="region of interest" description="Disordered" evidence="3">
    <location>
        <begin position="1"/>
        <end position="81"/>
    </location>
</feature>
<evidence type="ECO:0000259" key="5">
    <source>
        <dbReference type="Pfam" id="PF22972"/>
    </source>
</evidence>
<feature type="compositionally biased region" description="Basic and acidic residues" evidence="3">
    <location>
        <begin position="822"/>
        <end position="831"/>
    </location>
</feature>
<dbReference type="PANTHER" id="PTHR23318:SF0">
    <property type="entry name" value="SERINE_THREONINE-PROTEIN PHOSPHATASE 4 REGULATORY SUBUNIT 3"/>
    <property type="match status" value="1"/>
</dbReference>
<organism evidence="6 7">
    <name type="scientific">Mycena indigotica</name>
    <dbReference type="NCBI Taxonomy" id="2126181"/>
    <lineage>
        <taxon>Eukaryota</taxon>
        <taxon>Fungi</taxon>
        <taxon>Dikarya</taxon>
        <taxon>Basidiomycota</taxon>
        <taxon>Agaricomycotina</taxon>
        <taxon>Agaricomycetes</taxon>
        <taxon>Agaricomycetidae</taxon>
        <taxon>Agaricales</taxon>
        <taxon>Marasmiineae</taxon>
        <taxon>Mycenaceae</taxon>
        <taxon>Mycena</taxon>
    </lineage>
</organism>
<reference evidence="6" key="1">
    <citation type="submission" date="2020-05" db="EMBL/GenBank/DDBJ databases">
        <title>Mycena genomes resolve the evolution of fungal bioluminescence.</title>
        <authorList>
            <person name="Tsai I.J."/>
        </authorList>
    </citation>
    <scope>NUCLEOTIDE SEQUENCE</scope>
    <source>
        <strain evidence="6">171206Taipei</strain>
    </source>
</reference>
<dbReference type="GO" id="GO:0005654">
    <property type="term" value="C:nucleoplasm"/>
    <property type="evidence" value="ECO:0007669"/>
    <property type="project" value="TreeGrafter"/>
</dbReference>
<dbReference type="PANTHER" id="PTHR23318">
    <property type="entry name" value="ATP SYNTHASE GAMMA-RELATED"/>
    <property type="match status" value="1"/>
</dbReference>
<feature type="domain" description="PP4R3 EVH1-like" evidence="5">
    <location>
        <begin position="86"/>
        <end position="184"/>
    </location>
</feature>
<protein>
    <submittedName>
        <fullName evidence="6">SMK-1 domain-containing protein</fullName>
    </submittedName>
</protein>
<name>A0A8H6SLT6_9AGAR</name>
<keyword evidence="2" id="KW-0539">Nucleus</keyword>
<dbReference type="Gene3D" id="2.30.29.30">
    <property type="entry name" value="Pleckstrin-homology domain (PH domain)/Phosphotyrosine-binding domain (PTB)"/>
    <property type="match status" value="1"/>
</dbReference>
<evidence type="ECO:0000313" key="6">
    <source>
        <dbReference type="EMBL" id="KAF7302120.1"/>
    </source>
</evidence>
<feature type="domain" description="Serine/threonine-protein phosphatase 4 regulatory subunit 3-like central" evidence="4">
    <location>
        <begin position="226"/>
        <end position="801"/>
    </location>
</feature>
<dbReference type="Proteomes" id="UP000636479">
    <property type="component" value="Unassembled WGS sequence"/>
</dbReference>
<feature type="region of interest" description="Disordered" evidence="3">
    <location>
        <begin position="907"/>
        <end position="1023"/>
    </location>
</feature>
<keyword evidence="7" id="KW-1185">Reference proteome</keyword>
<dbReference type="OrthoDB" id="27483at2759"/>
<dbReference type="GeneID" id="59346992"/>
<dbReference type="GO" id="GO:0006974">
    <property type="term" value="P:DNA damage response"/>
    <property type="evidence" value="ECO:0007669"/>
    <property type="project" value="TreeGrafter"/>
</dbReference>
<dbReference type="InterPro" id="IPR011993">
    <property type="entry name" value="PH-like_dom_sf"/>
</dbReference>
<comment type="caution">
    <text evidence="6">The sequence shown here is derived from an EMBL/GenBank/DDBJ whole genome shotgun (WGS) entry which is preliminary data.</text>
</comment>
<dbReference type="SUPFAM" id="SSF50729">
    <property type="entry name" value="PH domain-like"/>
    <property type="match status" value="1"/>
</dbReference>
<feature type="region of interest" description="Disordered" evidence="3">
    <location>
        <begin position="411"/>
        <end position="456"/>
    </location>
</feature>
<feature type="compositionally biased region" description="Pro residues" evidence="3">
    <location>
        <begin position="600"/>
        <end position="613"/>
    </location>
</feature>
<sequence>MDSQQIAGEKDPQDTLAAGHTESEAPADTLPSSSPPPPDEENPAVAPSSTVSNDEAAIHTSELTQNEPPLNADDGRGWLPPDQDIKRVKVYELVGQRWVDQGTAFCFGEYQEETEQAHLIARSERNFADVILSTPIRASDVYQRQQDTLIVWTEPNGADYALSFQDPEGCLEVWNFICEVQQHITGLEATRALSSSPDIDAPVVTTPQLLRSGQLPPPKFEILIDIERAVKGLPRQSAGRERICEHIMQVDYIGTLIQLFKEAVELDIIDNLLGVSGLLQAILLLNDHNLYEHIITDELFPDILSILEYEPEFPMHKANYREFIEKQAHFHQPIPLNDATLQRKIHHTYRLQFLKDVVLARVLDDSTFNVLNSCIIFNQIDIINHIQADHGFLRDVVKLYVDEEMLVGASAPRKTATTTNGTKSPPLPPNELPNSNGITPSAHQPRRSSGAYAFAPPEDLTPEEIRIRREVVYLLQSLCALGKNIQLPARMQLFRTLVDRAVLFAVQWALGLPENDPESRSVLSAGGEILTALLDHDAYGVRSHVLKQVGAIEKERSAGKRGADKAETLAELVCGIVAKSQNVAIQSQLGDALKVFLEVPPPGDTGPPLPPSEASPGGIRASRKDEPGNERFLEYFYRDCVTILFRPLLELPEWKYATDPILSLTREETNRFTYLCDLLYNFISGHNFRGYFYVASSQILSRVPTLFKARDKHLQHAAFRIFRLLLRTNNGNMHTLVMKHDLLKPILDLTMRESRRDNLLSCSCHEYFDYMRRENVKDLIKFCMTRHEEDIRRLAETPLGKDRYVMFIRRWEINNEPPPPESESKPEKPSDNPRWQAGQRVLDAEEEDYFNTEDEDDYIPPISHQQWVRSLGGGASRGSSPIPNLKRKRRMGSIGNGLIPLNLNVTQRSTSPSLGQLMDYGEDDDDAIKRRPSPTPSEDGDGPLTPPATDDDDEEDNMLEALVRTKSAPGPPRLAKRRRTDGDDDDEMLERLTKTSKKQDSGALNKGGARTLTTKSGDDPPPLKKLKLKFGIGVSSVVQAATAAVTDLKNGAKDGDTG</sequence>
<dbReference type="SUPFAM" id="SSF48371">
    <property type="entry name" value="ARM repeat"/>
    <property type="match status" value="1"/>
</dbReference>
<dbReference type="InterPro" id="IPR055236">
    <property type="entry name" value="EVH1_PP4R3"/>
</dbReference>
<accession>A0A8H6SLT6</accession>
<feature type="region of interest" description="Disordered" evidence="3">
    <location>
        <begin position="869"/>
        <end position="889"/>
    </location>
</feature>
<dbReference type="InterPro" id="IPR016024">
    <property type="entry name" value="ARM-type_fold"/>
</dbReference>
<evidence type="ECO:0000256" key="3">
    <source>
        <dbReference type="SAM" id="MobiDB-lite"/>
    </source>
</evidence>
<dbReference type="AlphaFoldDB" id="A0A8H6SLT6"/>
<dbReference type="InterPro" id="IPR051137">
    <property type="entry name" value="PP4R3-like"/>
</dbReference>
<feature type="region of interest" description="Disordered" evidence="3">
    <location>
        <begin position="815"/>
        <end position="835"/>
    </location>
</feature>
<evidence type="ECO:0000313" key="7">
    <source>
        <dbReference type="Proteomes" id="UP000636479"/>
    </source>
</evidence>
<gene>
    <name evidence="6" type="ORF">MIND_00778800</name>
</gene>
<dbReference type="GO" id="GO:0030289">
    <property type="term" value="C:protein phosphatase 4 complex"/>
    <property type="evidence" value="ECO:0007669"/>
    <property type="project" value="TreeGrafter"/>
</dbReference>
<feature type="region of interest" description="Disordered" evidence="3">
    <location>
        <begin position="600"/>
        <end position="625"/>
    </location>
</feature>
<feature type="compositionally biased region" description="Basic and acidic residues" evidence="3">
    <location>
        <begin position="989"/>
        <end position="1000"/>
    </location>
</feature>
<comment type="subcellular location">
    <subcellularLocation>
        <location evidence="1">Nucleus</location>
    </subcellularLocation>
</comment>
<proteinExistence type="predicted"/>
<evidence type="ECO:0000259" key="4">
    <source>
        <dbReference type="Pfam" id="PF04802"/>
    </source>
</evidence>
<dbReference type="GO" id="GO:0072542">
    <property type="term" value="F:protein phosphatase activator activity"/>
    <property type="evidence" value="ECO:0007669"/>
    <property type="project" value="TreeGrafter"/>
</dbReference>
<evidence type="ECO:0000256" key="2">
    <source>
        <dbReference type="ARBA" id="ARBA00023242"/>
    </source>
</evidence>
<evidence type="ECO:0000256" key="1">
    <source>
        <dbReference type="ARBA" id="ARBA00004123"/>
    </source>
</evidence>
<dbReference type="RefSeq" id="XP_037220120.1">
    <property type="nucleotide sequence ID" value="XM_037364476.1"/>
</dbReference>
<dbReference type="Pfam" id="PF22972">
    <property type="entry name" value="EVH1_PP4R3"/>
    <property type="match status" value="1"/>
</dbReference>
<dbReference type="InterPro" id="IPR006887">
    <property type="entry name" value="P4R3-like_central_dom"/>
</dbReference>
<dbReference type="EMBL" id="JACAZF010000006">
    <property type="protein sequence ID" value="KAF7302120.1"/>
    <property type="molecule type" value="Genomic_DNA"/>
</dbReference>
<feature type="compositionally biased region" description="Acidic residues" evidence="3">
    <location>
        <begin position="949"/>
        <end position="958"/>
    </location>
</feature>
<dbReference type="Pfam" id="PF04802">
    <property type="entry name" value="PP4R3"/>
    <property type="match status" value="1"/>
</dbReference>